<keyword evidence="1" id="KW-0472">Membrane</keyword>
<keyword evidence="1" id="KW-1133">Transmembrane helix</keyword>
<dbReference type="Proteomes" id="UP000324222">
    <property type="component" value="Unassembled WGS sequence"/>
</dbReference>
<dbReference type="GO" id="GO:0003725">
    <property type="term" value="F:double-stranded RNA binding"/>
    <property type="evidence" value="ECO:0007669"/>
    <property type="project" value="TreeGrafter"/>
</dbReference>
<dbReference type="PANTHER" id="PTHR45762:SF3">
    <property type="entry name" value="ZINC-FINGER PROTEIN AT 72D, ISOFORM B"/>
    <property type="match status" value="1"/>
</dbReference>
<evidence type="ECO:0000256" key="1">
    <source>
        <dbReference type="SAM" id="Phobius"/>
    </source>
</evidence>
<dbReference type="InterPro" id="IPR049402">
    <property type="entry name" value="DZF_dom_C"/>
</dbReference>
<dbReference type="EMBL" id="VSRR010153436">
    <property type="protein sequence ID" value="MPD06872.1"/>
    <property type="molecule type" value="Genomic_DNA"/>
</dbReference>
<feature type="domain" description="DZF" evidence="2">
    <location>
        <begin position="1"/>
        <end position="113"/>
    </location>
</feature>
<dbReference type="AlphaFoldDB" id="A0A5B7K8X2"/>
<proteinExistence type="predicted"/>
<dbReference type="PROSITE" id="PS51703">
    <property type="entry name" value="DZF"/>
    <property type="match status" value="1"/>
</dbReference>
<dbReference type="Pfam" id="PF20965">
    <property type="entry name" value="DZF_C"/>
    <property type="match status" value="1"/>
</dbReference>
<evidence type="ECO:0000259" key="2">
    <source>
        <dbReference type="PROSITE" id="PS51703"/>
    </source>
</evidence>
<dbReference type="GO" id="GO:0003727">
    <property type="term" value="F:single-stranded RNA binding"/>
    <property type="evidence" value="ECO:0007669"/>
    <property type="project" value="TreeGrafter"/>
</dbReference>
<protein>
    <submittedName>
        <fullName evidence="3">Zinc finger RNA-binding protein</fullName>
    </submittedName>
</protein>
<comment type="caution">
    <text evidence="3">The sequence shown here is derived from an EMBL/GenBank/DDBJ whole genome shotgun (WGS) entry which is preliminary data.</text>
</comment>
<gene>
    <name evidence="3" type="primary">ZFR</name>
    <name evidence="3" type="ORF">E2C01_102703</name>
</gene>
<dbReference type="PANTHER" id="PTHR45762">
    <property type="entry name" value="ZINC FINGER RNA-BINDING PROTEIN"/>
    <property type="match status" value="1"/>
</dbReference>
<evidence type="ECO:0000313" key="4">
    <source>
        <dbReference type="Proteomes" id="UP000324222"/>
    </source>
</evidence>
<evidence type="ECO:0000313" key="3">
    <source>
        <dbReference type="EMBL" id="MPD06872.1"/>
    </source>
</evidence>
<reference evidence="3 4" key="1">
    <citation type="submission" date="2019-05" db="EMBL/GenBank/DDBJ databases">
        <title>Another draft genome of Portunus trituberculatus and its Hox gene families provides insights of decapod evolution.</title>
        <authorList>
            <person name="Jeong J.-H."/>
            <person name="Song I."/>
            <person name="Kim S."/>
            <person name="Choi T."/>
            <person name="Kim D."/>
            <person name="Ryu S."/>
            <person name="Kim W."/>
        </authorList>
    </citation>
    <scope>NUCLEOTIDE SEQUENCE [LARGE SCALE GENOMIC DNA]</scope>
    <source>
        <tissue evidence="3">Muscle</tissue>
    </source>
</reference>
<organism evidence="3 4">
    <name type="scientific">Portunus trituberculatus</name>
    <name type="common">Swimming crab</name>
    <name type="synonym">Neptunus trituberculatus</name>
    <dbReference type="NCBI Taxonomy" id="210409"/>
    <lineage>
        <taxon>Eukaryota</taxon>
        <taxon>Metazoa</taxon>
        <taxon>Ecdysozoa</taxon>
        <taxon>Arthropoda</taxon>
        <taxon>Crustacea</taxon>
        <taxon>Multicrustacea</taxon>
        <taxon>Malacostraca</taxon>
        <taxon>Eumalacostraca</taxon>
        <taxon>Eucarida</taxon>
        <taxon>Decapoda</taxon>
        <taxon>Pleocyemata</taxon>
        <taxon>Brachyura</taxon>
        <taxon>Eubrachyura</taxon>
        <taxon>Portunoidea</taxon>
        <taxon>Portunidae</taxon>
        <taxon>Portuninae</taxon>
        <taxon>Portunus</taxon>
    </lineage>
</organism>
<dbReference type="InterPro" id="IPR006561">
    <property type="entry name" value="DZF_dom"/>
</dbReference>
<dbReference type="GO" id="GO:0071011">
    <property type="term" value="C:precatalytic spliceosome"/>
    <property type="evidence" value="ECO:0007669"/>
    <property type="project" value="TreeGrafter"/>
</dbReference>
<name>A0A5B7K8X2_PORTR</name>
<feature type="transmembrane region" description="Helical" evidence="1">
    <location>
        <begin position="113"/>
        <end position="131"/>
    </location>
</feature>
<keyword evidence="4" id="KW-1185">Reference proteome</keyword>
<dbReference type="OrthoDB" id="8898434at2759"/>
<accession>A0A5B7K8X2</accession>
<keyword evidence="1" id="KW-0812">Transmembrane</keyword>
<dbReference type="Gene3D" id="1.10.1410.40">
    <property type="match status" value="1"/>
</dbReference>
<sequence>MELMCEKVIASAGQHLSPGDALRRVFEALASGLLLPGSPGLLDPCEKDPIDAASPLSAQEREDITASAQVRSVVPRTYIFFPFSYHKIIPCKIVIELHCNFIFLQQRWADANFVYQCTFVYNVIMYTLYILHNKL</sequence>